<feature type="transmembrane region" description="Helical" evidence="8">
    <location>
        <begin position="40"/>
        <end position="61"/>
    </location>
</feature>
<evidence type="ECO:0000256" key="7">
    <source>
        <dbReference type="ARBA" id="ARBA00023136"/>
    </source>
</evidence>
<feature type="transmembrane region" description="Helical" evidence="8">
    <location>
        <begin position="184"/>
        <end position="206"/>
    </location>
</feature>
<evidence type="ECO:0000256" key="3">
    <source>
        <dbReference type="ARBA" id="ARBA00022448"/>
    </source>
</evidence>
<reference evidence="9 10" key="1">
    <citation type="submission" date="2015-01" db="EMBL/GenBank/DDBJ databases">
        <title>Jeotgalibacillus campisalis genome sequencing.</title>
        <authorList>
            <person name="Goh K.M."/>
            <person name="Chan K.-G."/>
            <person name="Yaakop A.S."/>
            <person name="Ee R."/>
            <person name="Gan H.M."/>
            <person name="Chan C.S."/>
        </authorList>
    </citation>
    <scope>NUCLEOTIDE SEQUENCE [LARGE SCALE GENOMIC DNA]</scope>
    <source>
        <strain evidence="9 10">SF-57</strain>
    </source>
</reference>
<dbReference type="EMBL" id="JXRR01000014">
    <property type="protein sequence ID" value="KIL47972.1"/>
    <property type="molecule type" value="Genomic_DNA"/>
</dbReference>
<evidence type="ECO:0008006" key="11">
    <source>
        <dbReference type="Google" id="ProtNLM"/>
    </source>
</evidence>
<proteinExistence type="inferred from homology"/>
<comment type="subcellular location">
    <subcellularLocation>
        <location evidence="1">Membrane</location>
        <topology evidence="1">Multi-pass membrane protein</topology>
    </subcellularLocation>
</comment>
<dbReference type="Proteomes" id="UP000031972">
    <property type="component" value="Unassembled WGS sequence"/>
</dbReference>
<keyword evidence="6 8" id="KW-1133">Transmembrane helix</keyword>
<feature type="transmembrane region" description="Helical" evidence="8">
    <location>
        <begin position="218"/>
        <end position="239"/>
    </location>
</feature>
<evidence type="ECO:0000256" key="4">
    <source>
        <dbReference type="ARBA" id="ARBA00022544"/>
    </source>
</evidence>
<comment type="similarity">
    <text evidence="2">Belongs to the amino acid-polyamine-organocation (APC) superfamily. Spore germination protein (SGP) (TC 2.A.3.9) family.</text>
</comment>
<evidence type="ECO:0000256" key="5">
    <source>
        <dbReference type="ARBA" id="ARBA00022692"/>
    </source>
</evidence>
<dbReference type="GO" id="GO:0009847">
    <property type="term" value="P:spore germination"/>
    <property type="evidence" value="ECO:0007669"/>
    <property type="project" value="InterPro"/>
</dbReference>
<dbReference type="NCBIfam" id="TIGR00912">
    <property type="entry name" value="2A0309"/>
    <property type="match status" value="1"/>
</dbReference>
<dbReference type="AlphaFoldDB" id="A0A0C2VGG7"/>
<feature type="transmembrane region" description="Helical" evidence="8">
    <location>
        <begin position="329"/>
        <end position="354"/>
    </location>
</feature>
<dbReference type="RefSeq" id="WP_041057895.1">
    <property type="nucleotide sequence ID" value="NZ_JXRR01000014.1"/>
</dbReference>
<dbReference type="PATRIC" id="fig|220754.4.peg.2155"/>
<feature type="transmembrane region" description="Helical" evidence="8">
    <location>
        <begin position="268"/>
        <end position="293"/>
    </location>
</feature>
<dbReference type="InterPro" id="IPR004761">
    <property type="entry name" value="Spore_GerAB"/>
</dbReference>
<sequence>MNAKNEITGWQLFFLIVQTQVGVGILSMPSDIGKVAKQDAWISMMLAGILVQLIILMYIFLLSKFPEDTYYGIVNLCFGTIVGKVIMSTYLLYFIGVLIASMTSFHHTIATWIFTDTPKWIILLLFSIPAIYMARENIVLIARFKMLISFLLPILIFVLAWVYIQPQFLYLLPIGGSGVSAIISGIKPAIFSLMGFEAFLFFAFYVKTDRKKELRKGALATAFVTSFYAFTIITTQVFFHIKELIVVPYPVLYIMKALKFTILERIDLLFITIWMVIALSSFISYLYISANTMEQLLSKKNHTKMVYIVMVFAFFGSLVPSSLLEMKTFMQVLLPVSLIFTVAIPFLTMIVSFFKKSAKKEKSA</sequence>
<dbReference type="Gene3D" id="1.20.1740.10">
    <property type="entry name" value="Amino acid/polyamine transporter I"/>
    <property type="match status" value="1"/>
</dbReference>
<name>A0A0C2VGG7_9BACL</name>
<keyword evidence="3" id="KW-0813">Transport</keyword>
<feature type="transmembrane region" description="Helical" evidence="8">
    <location>
        <begin position="73"/>
        <end position="97"/>
    </location>
</feature>
<dbReference type="PANTHER" id="PTHR34975">
    <property type="entry name" value="SPORE GERMINATION PROTEIN A2"/>
    <property type="match status" value="1"/>
</dbReference>
<dbReference type="Pfam" id="PF03845">
    <property type="entry name" value="Spore_permease"/>
    <property type="match status" value="1"/>
</dbReference>
<feature type="transmembrane region" description="Helical" evidence="8">
    <location>
        <begin position="305"/>
        <end position="323"/>
    </location>
</feature>
<protein>
    <recommendedName>
        <fullName evidence="11">Spore germination protein</fullName>
    </recommendedName>
</protein>
<organism evidence="9 10">
    <name type="scientific">Jeotgalibacillus campisalis</name>
    <dbReference type="NCBI Taxonomy" id="220754"/>
    <lineage>
        <taxon>Bacteria</taxon>
        <taxon>Bacillati</taxon>
        <taxon>Bacillota</taxon>
        <taxon>Bacilli</taxon>
        <taxon>Bacillales</taxon>
        <taxon>Caryophanaceae</taxon>
        <taxon>Jeotgalibacillus</taxon>
    </lineage>
</organism>
<feature type="transmembrane region" description="Helical" evidence="8">
    <location>
        <begin position="146"/>
        <end position="164"/>
    </location>
</feature>
<gene>
    <name evidence="9" type="ORF">KR50_21390</name>
</gene>
<keyword evidence="5 8" id="KW-0812">Transmembrane</keyword>
<evidence type="ECO:0000256" key="1">
    <source>
        <dbReference type="ARBA" id="ARBA00004141"/>
    </source>
</evidence>
<keyword evidence="4" id="KW-0309">Germination</keyword>
<keyword evidence="10" id="KW-1185">Reference proteome</keyword>
<dbReference type="GO" id="GO:0016020">
    <property type="term" value="C:membrane"/>
    <property type="evidence" value="ECO:0007669"/>
    <property type="project" value="UniProtKB-SubCell"/>
</dbReference>
<feature type="transmembrane region" description="Helical" evidence="8">
    <location>
        <begin position="12"/>
        <end position="28"/>
    </location>
</feature>
<evidence type="ECO:0000256" key="2">
    <source>
        <dbReference type="ARBA" id="ARBA00007998"/>
    </source>
</evidence>
<evidence type="ECO:0000256" key="6">
    <source>
        <dbReference type="ARBA" id="ARBA00022989"/>
    </source>
</evidence>
<evidence type="ECO:0000313" key="10">
    <source>
        <dbReference type="Proteomes" id="UP000031972"/>
    </source>
</evidence>
<evidence type="ECO:0000313" key="9">
    <source>
        <dbReference type="EMBL" id="KIL47972.1"/>
    </source>
</evidence>
<dbReference type="PANTHER" id="PTHR34975:SF2">
    <property type="entry name" value="SPORE GERMINATION PROTEIN A2"/>
    <property type="match status" value="1"/>
</dbReference>
<accession>A0A0C2VGG7</accession>
<keyword evidence="7 8" id="KW-0472">Membrane</keyword>
<dbReference type="OrthoDB" id="2446105at2"/>
<comment type="caution">
    <text evidence="9">The sequence shown here is derived from an EMBL/GenBank/DDBJ whole genome shotgun (WGS) entry which is preliminary data.</text>
</comment>
<evidence type="ECO:0000256" key="8">
    <source>
        <dbReference type="SAM" id="Phobius"/>
    </source>
</evidence>
<feature type="transmembrane region" description="Helical" evidence="8">
    <location>
        <begin position="117"/>
        <end position="134"/>
    </location>
</feature>